<feature type="transmembrane region" description="Helical" evidence="1">
    <location>
        <begin position="123"/>
        <end position="147"/>
    </location>
</feature>
<feature type="domain" description="CAAX prenyl protease 2/Lysostaphin resistance protein A-like" evidence="2">
    <location>
        <begin position="128"/>
        <end position="220"/>
    </location>
</feature>
<feature type="transmembrane region" description="Helical" evidence="1">
    <location>
        <begin position="52"/>
        <end position="71"/>
    </location>
</feature>
<protein>
    <submittedName>
        <fullName evidence="3">CPBP family intramembrane metalloprotease</fullName>
    </submittedName>
</protein>
<feature type="transmembrane region" description="Helical" evidence="1">
    <location>
        <begin position="12"/>
        <end position="37"/>
    </location>
</feature>
<dbReference type="EMBL" id="WAAU01000003">
    <property type="protein sequence ID" value="KAB1160602.1"/>
    <property type="molecule type" value="Genomic_DNA"/>
</dbReference>
<dbReference type="AlphaFoldDB" id="A0A7J5ASI6"/>
<dbReference type="GO" id="GO:0080120">
    <property type="term" value="P:CAAX-box protein maturation"/>
    <property type="evidence" value="ECO:0007669"/>
    <property type="project" value="UniProtKB-ARBA"/>
</dbReference>
<sequence>MKDVSSPKGYVRVFLLIIPYFFVIGIFQFVGLIFAGVTDRIIDVNHLSVQELLIVSFFSCVGTFSLLSFFMKYVDKERFTLLGFQFKNRGKDILFGALIGFVILSTSYFFLIKLNQVTYIRTIFNFHEVCFSILVCIFVSFSEEVVFRGYVLKNLLKSMYSPLALVLSALLFSLIHSFNSNIDWFSFLSLFLCGIMLGVSYVYTRNLWFPIALHFSWNLFQTLFGFNVSGHDFYSIIEFEIKKKNIFNGGDFGFEGSIFSIMFQLILITLIVVYYERKKDVVIT</sequence>
<feature type="transmembrane region" description="Helical" evidence="1">
    <location>
        <begin position="257"/>
        <end position="275"/>
    </location>
</feature>
<dbReference type="PANTHER" id="PTHR39430:SF1">
    <property type="entry name" value="PROTEASE"/>
    <property type="match status" value="1"/>
</dbReference>
<evidence type="ECO:0000259" key="2">
    <source>
        <dbReference type="Pfam" id="PF02517"/>
    </source>
</evidence>
<keyword evidence="3" id="KW-0378">Hydrolase</keyword>
<keyword evidence="1" id="KW-0472">Membrane</keyword>
<evidence type="ECO:0000313" key="4">
    <source>
        <dbReference type="Proteomes" id="UP000467305"/>
    </source>
</evidence>
<keyword evidence="1" id="KW-0812">Transmembrane</keyword>
<keyword evidence="1" id="KW-1133">Transmembrane helix</keyword>
<dbReference type="Proteomes" id="UP000467305">
    <property type="component" value="Unassembled WGS sequence"/>
</dbReference>
<evidence type="ECO:0000256" key="1">
    <source>
        <dbReference type="SAM" id="Phobius"/>
    </source>
</evidence>
<dbReference type="RefSeq" id="WP_150898231.1">
    <property type="nucleotide sequence ID" value="NZ_WAAU01000003.1"/>
</dbReference>
<dbReference type="InterPro" id="IPR003675">
    <property type="entry name" value="Rce1/LyrA-like_dom"/>
</dbReference>
<keyword evidence="3" id="KW-0645">Protease</keyword>
<evidence type="ECO:0000313" key="3">
    <source>
        <dbReference type="EMBL" id="KAB1160602.1"/>
    </source>
</evidence>
<keyword evidence="3" id="KW-0482">Metalloprotease</keyword>
<dbReference type="GO" id="GO:0004175">
    <property type="term" value="F:endopeptidase activity"/>
    <property type="evidence" value="ECO:0007669"/>
    <property type="project" value="UniProtKB-ARBA"/>
</dbReference>
<dbReference type="PANTHER" id="PTHR39430">
    <property type="entry name" value="MEMBRANE-ASSOCIATED PROTEASE-RELATED"/>
    <property type="match status" value="1"/>
</dbReference>
<dbReference type="GO" id="GO:0008237">
    <property type="term" value="F:metallopeptidase activity"/>
    <property type="evidence" value="ECO:0007669"/>
    <property type="project" value="UniProtKB-KW"/>
</dbReference>
<comment type="caution">
    <text evidence="3">The sequence shown here is derived from an EMBL/GenBank/DDBJ whole genome shotgun (WGS) entry which is preliminary data.</text>
</comment>
<dbReference type="Pfam" id="PF02517">
    <property type="entry name" value="Rce1-like"/>
    <property type="match status" value="1"/>
</dbReference>
<proteinExistence type="predicted"/>
<feature type="transmembrane region" description="Helical" evidence="1">
    <location>
        <begin position="92"/>
        <end position="111"/>
    </location>
</feature>
<dbReference type="GO" id="GO:0006508">
    <property type="term" value="P:proteolysis"/>
    <property type="evidence" value="ECO:0007669"/>
    <property type="project" value="UniProtKB-KW"/>
</dbReference>
<feature type="transmembrane region" description="Helical" evidence="1">
    <location>
        <begin position="159"/>
        <end position="178"/>
    </location>
</feature>
<feature type="transmembrane region" description="Helical" evidence="1">
    <location>
        <begin position="184"/>
        <end position="203"/>
    </location>
</feature>
<reference evidence="3 4" key="1">
    <citation type="submission" date="2019-09" db="EMBL/GenBank/DDBJ databases">
        <authorList>
            <person name="Cao W.R."/>
        </authorList>
    </citation>
    <scope>NUCLEOTIDE SEQUENCE [LARGE SCALE GENOMIC DNA]</scope>
    <source>
        <strain evidence="4">a4</strain>
    </source>
</reference>
<dbReference type="OrthoDB" id="324900at2"/>
<keyword evidence="4" id="KW-1185">Reference proteome</keyword>
<name>A0A7J5ASI6_9FLAO</name>
<organism evidence="3 4">
    <name type="scientific">Tenacibaculum aiptasiae</name>
    <dbReference type="NCBI Taxonomy" id="426481"/>
    <lineage>
        <taxon>Bacteria</taxon>
        <taxon>Pseudomonadati</taxon>
        <taxon>Bacteroidota</taxon>
        <taxon>Flavobacteriia</taxon>
        <taxon>Flavobacteriales</taxon>
        <taxon>Flavobacteriaceae</taxon>
        <taxon>Tenacibaculum</taxon>
    </lineage>
</organism>
<gene>
    <name evidence="3" type="ORF">F7018_01630</name>
</gene>
<accession>A0A7J5ASI6</accession>